<evidence type="ECO:0000313" key="5">
    <source>
        <dbReference type="Proteomes" id="UP001651158"/>
    </source>
</evidence>
<feature type="transmembrane region" description="Helical" evidence="2">
    <location>
        <begin position="265"/>
        <end position="286"/>
    </location>
</feature>
<keyword evidence="2" id="KW-0472">Membrane</keyword>
<dbReference type="InterPro" id="IPR052771">
    <property type="entry name" value="Neurotrophin_sig_adaptor"/>
</dbReference>
<feature type="compositionally biased region" description="Polar residues" evidence="1">
    <location>
        <begin position="1500"/>
        <end position="1510"/>
    </location>
</feature>
<accession>A0ABR4QS10</accession>
<evidence type="ECO:0000259" key="3">
    <source>
        <dbReference type="Pfam" id="PF23307"/>
    </source>
</evidence>
<feature type="transmembrane region" description="Helical" evidence="2">
    <location>
        <begin position="292"/>
        <end position="309"/>
    </location>
</feature>
<dbReference type="InterPro" id="IPR057092">
    <property type="entry name" value="SAM_KIDINS220"/>
</dbReference>
<feature type="compositionally biased region" description="Gly residues" evidence="1">
    <location>
        <begin position="1011"/>
        <end position="1021"/>
    </location>
</feature>
<name>A0ABR4QS10_9CEST</name>
<feature type="transmembrane region" description="Helical" evidence="2">
    <location>
        <begin position="321"/>
        <end position="340"/>
    </location>
</feature>
<evidence type="ECO:0000256" key="1">
    <source>
        <dbReference type="SAM" id="MobiDB-lite"/>
    </source>
</evidence>
<evidence type="ECO:0000256" key="2">
    <source>
        <dbReference type="SAM" id="Phobius"/>
    </source>
</evidence>
<feature type="region of interest" description="Disordered" evidence="1">
    <location>
        <begin position="1304"/>
        <end position="1331"/>
    </location>
</feature>
<feature type="region of interest" description="Disordered" evidence="1">
    <location>
        <begin position="1500"/>
        <end position="1529"/>
    </location>
</feature>
<keyword evidence="2" id="KW-1133">Transmembrane helix</keyword>
<gene>
    <name evidence="4" type="ORF">TcWFU_007805</name>
</gene>
<dbReference type="PANTHER" id="PTHR24116:SF0">
    <property type="entry name" value="KINASE D-INTERACTING SUBSTRATE OF 220 KDA"/>
    <property type="match status" value="1"/>
</dbReference>
<proteinExistence type="predicted"/>
<evidence type="ECO:0000313" key="4">
    <source>
        <dbReference type="EMBL" id="KAL5112593.1"/>
    </source>
</evidence>
<feature type="compositionally biased region" description="Polar residues" evidence="1">
    <location>
        <begin position="1460"/>
        <end position="1475"/>
    </location>
</feature>
<keyword evidence="5" id="KW-1185">Reference proteome</keyword>
<feature type="domain" description="Kinase D-interacting substrate of 220 kDa-like SAM" evidence="3">
    <location>
        <begin position="1086"/>
        <end position="1171"/>
    </location>
</feature>
<feature type="region of interest" description="Disordered" evidence="1">
    <location>
        <begin position="735"/>
        <end position="763"/>
    </location>
</feature>
<keyword evidence="2" id="KW-0812">Transmembrane</keyword>
<comment type="caution">
    <text evidence="4">The sequence shown here is derived from an EMBL/GenBank/DDBJ whole genome shotgun (WGS) entry which is preliminary data.</text>
</comment>
<dbReference type="Proteomes" id="UP001651158">
    <property type="component" value="Unassembled WGS sequence"/>
</dbReference>
<feature type="region of interest" description="Disordered" evidence="1">
    <location>
        <begin position="999"/>
        <end position="1051"/>
    </location>
</feature>
<dbReference type="PANTHER" id="PTHR24116">
    <property type="entry name" value="KINASE D-INTERACTING SUBSTRATE OF 220 KDA"/>
    <property type="match status" value="1"/>
</dbReference>
<organism evidence="4 5">
    <name type="scientific">Taenia crassiceps</name>
    <dbReference type="NCBI Taxonomy" id="6207"/>
    <lineage>
        <taxon>Eukaryota</taxon>
        <taxon>Metazoa</taxon>
        <taxon>Spiralia</taxon>
        <taxon>Lophotrochozoa</taxon>
        <taxon>Platyhelminthes</taxon>
        <taxon>Cestoda</taxon>
        <taxon>Eucestoda</taxon>
        <taxon>Cyclophyllidea</taxon>
        <taxon>Taeniidae</taxon>
        <taxon>Taenia</taxon>
    </lineage>
</organism>
<protein>
    <recommendedName>
        <fullName evidence="3">Kinase D-interacting substrate of 220 kDa-like SAM domain-containing protein</fullName>
    </recommendedName>
</protein>
<dbReference type="Pfam" id="PF23307">
    <property type="entry name" value="SAM_KIDINS220"/>
    <property type="match status" value="1"/>
</dbReference>
<sequence>MYARTHAGMLMHPTWPSSQVSVRVLVYSLAFPVCSLPPIPSLTTPLAYPPIASPNTPNSPLSRPASSHPFSWDLSQWIFTFALSSLEMQVSGSTRRENDWSAFIPNGGFGVKQPPVLIGFGPSPTAVNFLQEELGHNLTPNTADFAFFNRPPHSSKFPTCSSGGSSRPEPRSNLEMKELMGLSSPVIEAGDIEYSSTTYTQEGRAIRALANLFTCPATTFPLSVGLFYDTVSTANTSNLQSSSLTQLQEEIQTLLRLNTKALPTFSAALVLVPAMAIFFAAYMLAITVNFEVGLSLGILGLFAQFFFLLSTKRAYKRICCLPAYVVVSLVGVAIIIDLLLLRLFDFNTIVMLTDMRVLPIFVIMSSIIFLGVCASIPSLTNAAFAYLYRPKTPLVKAIEAYATGNSEARGKHKKRSPFLDSITATLTSGNSAAKSNGRCLQSSLEAADVLPLTSSCEVDILAKKEFANICDMLHAFNFYLQDIEQTRLVVMIDATEATSAVQLAGVFYQVHSLLLTQPNAPIAFVIATNVTKPTSPSYHGILNGLTPPELDNTDRTSIVSLLFNQAKVGVREGRRRSCLTNDKDDLAFYEKSSSAPRPNDTVFHESQSEEPSEALSLLRGIADCNHLVLFSVQLPIFLDAAAIGTNTSRLQYLSGAQNLSTLLQNFANATPISPHSSTALPEEYRNGEHFQTERSKISIASTAGQINQAYTSAEELGLASREAVNESSTVIKAAPSTTSLSAQNQQRQLLKQPSESSSTSPALVKNVNTSRLTSTRAGAKGIAEIFLANEEMADLNVPVIRTLVAETAFTSRLIKQSSTSISIKQLVNWILLTQHWPFHMSWLMVLLEKEQQDGPFTEGATRTAVSSPNRGHKDALLGLVKKALEEVSALPPVGSILSGDDRDPAKLLHFIRDQVDCTYSLVDLKHLVDNSLFLSPVFRVCVKEIRNFYFGAVEGGGQEVESEPNPLASRAVVSTAKPHETRRSFYAAAPMLQSFDTLPQCPESDYNGRPRSGGGGGGGVVGVAEGRGRGGGGGGPQNDSSGDTRSPLPVSVDSEHLEKGLCYANPFNLPIVAQCPIRLKCGIPVVELSKMNVDDVCMLLSAISDLPPNNCSSYQMQVRRQNINGQVLSVCDLAKLRTELQMSFGDWQLFNTFVTYLRGVEASLADQSRNSQTASFVGDVKSPHGSLAVSSPYPYSQVLVSPSPFVFCNEQSQARGKNVLDVPVLVQQVPVESNVGNIRQNTDRTTSDFSFGSGTDELELAWRRDAKPDSLNGNSKHQHINKEITSRQGNALWMESLDRLSKSTHDLRSANTSRRSQGRHISSKSGGRRLERNARRLEKQVPTPLFHSASSAPDHLVQMVPAYISRGPDSSGVIPVWYPTLPCVGEANKLQQPLKTNEEYSSESSSVSMDGTYDFPSEYSSGDRHSQQRHAYRRQCPANCPHGHRQRRRRGKSLRSSRSANRTVQRNSSRKSSMGRCSQKSVEGCICDYFLYEGDQSARSSAAVNPWTTRSPRKISSPDLSDIEAMTSS</sequence>
<feature type="region of interest" description="Disordered" evidence="1">
    <location>
        <begin position="1392"/>
        <end position="1475"/>
    </location>
</feature>
<feature type="compositionally biased region" description="Basic residues" evidence="1">
    <location>
        <begin position="1442"/>
        <end position="1455"/>
    </location>
</feature>
<reference evidence="4 5" key="1">
    <citation type="journal article" date="2022" name="Front. Cell. Infect. Microbiol.">
        <title>The Genomes of Two Strains of Taenia crassiceps the Animal Model for the Study of Human Cysticercosis.</title>
        <authorList>
            <person name="Bobes R.J."/>
            <person name="Estrada K."/>
            <person name="Rios-Valencia D.G."/>
            <person name="Calderon-Gallegos A."/>
            <person name="de la Torre P."/>
            <person name="Carrero J.C."/>
            <person name="Sanchez-Flores A."/>
            <person name="Laclette J.P."/>
        </authorList>
    </citation>
    <scope>NUCLEOTIDE SEQUENCE [LARGE SCALE GENOMIC DNA]</scope>
    <source>
        <strain evidence="4">WFUcys</strain>
    </source>
</reference>
<dbReference type="EMBL" id="JAKROA010000001">
    <property type="protein sequence ID" value="KAL5112593.1"/>
    <property type="molecule type" value="Genomic_DNA"/>
</dbReference>
<feature type="transmembrane region" description="Helical" evidence="2">
    <location>
        <begin position="360"/>
        <end position="388"/>
    </location>
</feature>